<reference evidence="2 3" key="1">
    <citation type="submission" date="2019-02" db="EMBL/GenBank/DDBJ databases">
        <title>Genome sequencing of the rare red list fungi Dentipellis fragilis.</title>
        <authorList>
            <person name="Buettner E."/>
            <person name="Kellner H."/>
        </authorList>
    </citation>
    <scope>NUCLEOTIDE SEQUENCE [LARGE SCALE GENOMIC DNA]</scope>
    <source>
        <strain evidence="2 3">DSM 105465</strain>
    </source>
</reference>
<dbReference type="PANTHER" id="PTHR42877:SF5">
    <property type="entry name" value="L-ORNITHINE N(5)-MONOOXYGENASE-RELATED"/>
    <property type="match status" value="1"/>
</dbReference>
<sequence length="215" mass="24072">MLPGPTRIYFSLKGLQFQFKFPTLDMSTSSGCNCNRSSEVTRKPVLRRGLGQTGAAIAGLGSYKQRSLSLGPQTPKFPFLLSIRTILMKSPSSNPRIVIVGAGFGGLGFAIWLKRRWGFDDFVIIEKASDIGGTWRDNTYPGCASDVPIHWYSLSTDLKPDWVASHGSQPEIQDYMLGLVTKYELRSHCIFHTRIISAHWSDATHEYHIVMEDSR</sequence>
<gene>
    <name evidence="2" type="ORF">EVG20_g10174</name>
</gene>
<accession>A0A4Y9XXJ0</accession>
<evidence type="ECO:0000256" key="1">
    <source>
        <dbReference type="ARBA" id="ARBA00010139"/>
    </source>
</evidence>
<evidence type="ECO:0008006" key="4">
    <source>
        <dbReference type="Google" id="ProtNLM"/>
    </source>
</evidence>
<proteinExistence type="inferred from homology"/>
<evidence type="ECO:0000313" key="3">
    <source>
        <dbReference type="Proteomes" id="UP000298327"/>
    </source>
</evidence>
<comment type="similarity">
    <text evidence="1">Belongs to the FAD-binding monooxygenase family.</text>
</comment>
<dbReference type="Proteomes" id="UP000298327">
    <property type="component" value="Unassembled WGS sequence"/>
</dbReference>
<organism evidence="2 3">
    <name type="scientific">Dentipellis fragilis</name>
    <dbReference type="NCBI Taxonomy" id="205917"/>
    <lineage>
        <taxon>Eukaryota</taxon>
        <taxon>Fungi</taxon>
        <taxon>Dikarya</taxon>
        <taxon>Basidiomycota</taxon>
        <taxon>Agaricomycotina</taxon>
        <taxon>Agaricomycetes</taxon>
        <taxon>Russulales</taxon>
        <taxon>Hericiaceae</taxon>
        <taxon>Dentipellis</taxon>
    </lineage>
</organism>
<protein>
    <recommendedName>
        <fullName evidence="4">FAD/NAD(P)-binding domain-containing protein</fullName>
    </recommendedName>
</protein>
<feature type="non-terminal residue" evidence="2">
    <location>
        <position position="215"/>
    </location>
</feature>
<name>A0A4Y9XXJ0_9AGAM</name>
<dbReference type="Gene3D" id="3.50.50.60">
    <property type="entry name" value="FAD/NAD(P)-binding domain"/>
    <property type="match status" value="1"/>
</dbReference>
<dbReference type="Pfam" id="PF13450">
    <property type="entry name" value="NAD_binding_8"/>
    <property type="match status" value="1"/>
</dbReference>
<dbReference type="STRING" id="205917.A0A4Y9XXJ0"/>
<dbReference type="EMBL" id="SEOQ01001171">
    <property type="protein sequence ID" value="TFY53309.1"/>
    <property type="molecule type" value="Genomic_DNA"/>
</dbReference>
<dbReference type="InterPro" id="IPR051209">
    <property type="entry name" value="FAD-bind_Monooxygenase_sf"/>
</dbReference>
<dbReference type="AlphaFoldDB" id="A0A4Y9XXJ0"/>
<dbReference type="OrthoDB" id="74360at2759"/>
<dbReference type="SUPFAM" id="SSF51905">
    <property type="entry name" value="FAD/NAD(P)-binding domain"/>
    <property type="match status" value="1"/>
</dbReference>
<evidence type="ECO:0000313" key="2">
    <source>
        <dbReference type="EMBL" id="TFY53309.1"/>
    </source>
</evidence>
<comment type="caution">
    <text evidence="2">The sequence shown here is derived from an EMBL/GenBank/DDBJ whole genome shotgun (WGS) entry which is preliminary data.</text>
</comment>
<dbReference type="PANTHER" id="PTHR42877">
    <property type="entry name" value="L-ORNITHINE N(5)-MONOOXYGENASE-RELATED"/>
    <property type="match status" value="1"/>
</dbReference>
<dbReference type="InterPro" id="IPR036188">
    <property type="entry name" value="FAD/NAD-bd_sf"/>
</dbReference>
<keyword evidence="3" id="KW-1185">Reference proteome</keyword>